<dbReference type="STRING" id="51028.A0A0N4V147"/>
<dbReference type="Proteomes" id="UP000274131">
    <property type="component" value="Unassembled WGS sequence"/>
</dbReference>
<dbReference type="WBParaSite" id="EVEC_0000366501-mRNA-1">
    <property type="protein sequence ID" value="EVEC_0000366501-mRNA-1"/>
    <property type="gene ID" value="EVEC_0000366501"/>
</dbReference>
<gene>
    <name evidence="2" type="ORF">EVEC_LOCUS3373</name>
</gene>
<name>A0A0N4V147_ENTVE</name>
<feature type="region of interest" description="Disordered" evidence="1">
    <location>
        <begin position="133"/>
        <end position="155"/>
    </location>
</feature>
<organism evidence="4">
    <name type="scientific">Enterobius vermicularis</name>
    <name type="common">Human pinworm</name>
    <dbReference type="NCBI Taxonomy" id="51028"/>
    <lineage>
        <taxon>Eukaryota</taxon>
        <taxon>Metazoa</taxon>
        <taxon>Ecdysozoa</taxon>
        <taxon>Nematoda</taxon>
        <taxon>Chromadorea</taxon>
        <taxon>Rhabditida</taxon>
        <taxon>Spirurina</taxon>
        <taxon>Oxyuridomorpha</taxon>
        <taxon>Oxyuroidea</taxon>
        <taxon>Oxyuridae</taxon>
        <taxon>Enterobius</taxon>
    </lineage>
</organism>
<evidence type="ECO:0000313" key="3">
    <source>
        <dbReference type="Proteomes" id="UP000274131"/>
    </source>
</evidence>
<dbReference type="AlphaFoldDB" id="A0A0N4V147"/>
<sequence>MPDIKKLCYLCETLSSLPSIPVSSFAKRPENYKATIELLKDKYEHEHLCCTLDSVLRQLTALGDDINHPNIVAAIEAKLPFETIQQVCRAKRQNLQWSVSHLCQLIKETLADRLKARAITISVTINKAFSRTRDSVATTAKPPQQKTKKPSPKQVPTTNCAFCEGRHYNDHCSVYKSIDERHARATQKRVCLHCLRPGHSTKTCKSHLNRVFIAKAIVPQHYVLRRVLRLRRHQ</sequence>
<evidence type="ECO:0000313" key="4">
    <source>
        <dbReference type="WBParaSite" id="EVEC_0000366501-mRNA-1"/>
    </source>
</evidence>
<reference evidence="2 3" key="2">
    <citation type="submission" date="2018-10" db="EMBL/GenBank/DDBJ databases">
        <authorList>
            <consortium name="Pathogen Informatics"/>
        </authorList>
    </citation>
    <scope>NUCLEOTIDE SEQUENCE [LARGE SCALE GENOMIC DNA]</scope>
</reference>
<reference evidence="4" key="1">
    <citation type="submission" date="2017-02" db="UniProtKB">
        <authorList>
            <consortium name="WormBaseParasite"/>
        </authorList>
    </citation>
    <scope>IDENTIFICATION</scope>
</reference>
<dbReference type="OrthoDB" id="5873802at2759"/>
<proteinExistence type="predicted"/>
<dbReference type="EMBL" id="UXUI01007579">
    <property type="protein sequence ID" value="VDD88230.1"/>
    <property type="molecule type" value="Genomic_DNA"/>
</dbReference>
<keyword evidence="3" id="KW-1185">Reference proteome</keyword>
<evidence type="ECO:0000256" key="1">
    <source>
        <dbReference type="SAM" id="MobiDB-lite"/>
    </source>
</evidence>
<evidence type="ECO:0000313" key="2">
    <source>
        <dbReference type="EMBL" id="VDD88230.1"/>
    </source>
</evidence>
<protein>
    <submittedName>
        <fullName evidence="4">CCHC-type domain-containing protein</fullName>
    </submittedName>
</protein>
<accession>A0A0N4V147</accession>